<evidence type="ECO:0000256" key="2">
    <source>
        <dbReference type="RuleBase" id="RU361185"/>
    </source>
</evidence>
<dbReference type="GO" id="GO:0005975">
    <property type="term" value="P:carbohydrate metabolic process"/>
    <property type="evidence" value="ECO:0007669"/>
    <property type="project" value="InterPro"/>
</dbReference>
<accession>A0AAN7UVW6</accession>
<dbReference type="SUPFAM" id="SSF51445">
    <property type="entry name" value="(Trans)glycosidases"/>
    <property type="match status" value="1"/>
</dbReference>
<dbReference type="Pfam" id="PF01055">
    <property type="entry name" value="Glyco_hydro_31_2nd"/>
    <property type="match status" value="1"/>
</dbReference>
<feature type="domain" description="Glycoside hydrolase family 31 TIM barrel" evidence="3">
    <location>
        <begin position="36"/>
        <end position="100"/>
    </location>
</feature>
<dbReference type="PANTHER" id="PTHR43863:SF2">
    <property type="entry name" value="MALTASE-GLUCOAMYLASE"/>
    <property type="match status" value="1"/>
</dbReference>
<comment type="caution">
    <text evidence="4">The sequence shown here is derived from an EMBL/GenBank/DDBJ whole genome shotgun (WGS) entry which is preliminary data.</text>
</comment>
<evidence type="ECO:0000313" key="5">
    <source>
        <dbReference type="Proteomes" id="UP001305414"/>
    </source>
</evidence>
<dbReference type="GO" id="GO:0004553">
    <property type="term" value="F:hydrolase activity, hydrolyzing O-glycosyl compounds"/>
    <property type="evidence" value="ECO:0007669"/>
    <property type="project" value="InterPro"/>
</dbReference>
<dbReference type="Gene3D" id="3.20.20.80">
    <property type="entry name" value="Glycosidases"/>
    <property type="match status" value="1"/>
</dbReference>
<keyword evidence="2" id="KW-0326">Glycosidase</keyword>
<dbReference type="PANTHER" id="PTHR43863">
    <property type="entry name" value="HYDROLASE, PUTATIVE (AFU_ORTHOLOGUE AFUA_1G03140)-RELATED"/>
    <property type="match status" value="1"/>
</dbReference>
<dbReference type="InterPro" id="IPR000322">
    <property type="entry name" value="Glyco_hydro_31_TIM"/>
</dbReference>
<name>A0AAN7UVW6_9PEZI</name>
<comment type="similarity">
    <text evidence="1 2">Belongs to the glycosyl hydrolase 31 family.</text>
</comment>
<sequence>MSFETYSRRVVEYRIVVGETLAEIEEAYADATGEVHMMPEYGLGFWRCKLRYQTQEELLEVAREYKRRNLPTDLIVIDFFHWLKRGEWMLDLTYWLDPGESFSYSMY</sequence>
<protein>
    <recommendedName>
        <fullName evidence="3">Glycoside hydrolase family 31 TIM barrel domain-containing protein</fullName>
    </recommendedName>
</protein>
<dbReference type="AlphaFoldDB" id="A0AAN7UVW6"/>
<proteinExistence type="inferred from homology"/>
<dbReference type="InterPro" id="IPR017853">
    <property type="entry name" value="GH"/>
</dbReference>
<gene>
    <name evidence="4" type="ORF">RRF57_009962</name>
</gene>
<evidence type="ECO:0000259" key="3">
    <source>
        <dbReference type="Pfam" id="PF01055"/>
    </source>
</evidence>
<keyword evidence="2" id="KW-0378">Hydrolase</keyword>
<dbReference type="Proteomes" id="UP001305414">
    <property type="component" value="Unassembled WGS sequence"/>
</dbReference>
<evidence type="ECO:0000313" key="4">
    <source>
        <dbReference type="EMBL" id="KAK5634248.1"/>
    </source>
</evidence>
<dbReference type="InterPro" id="IPR051816">
    <property type="entry name" value="Glycosyl_Hydrolase_31"/>
</dbReference>
<keyword evidence="5" id="KW-1185">Reference proteome</keyword>
<evidence type="ECO:0000256" key="1">
    <source>
        <dbReference type="ARBA" id="ARBA00007806"/>
    </source>
</evidence>
<reference evidence="4 5" key="1">
    <citation type="submission" date="2023-10" db="EMBL/GenBank/DDBJ databases">
        <title>Draft genome sequence of Xylaria bambusicola isolate GMP-LS, the root and basal stem rot pathogen of sugarcane in Indonesia.</title>
        <authorList>
            <person name="Selvaraj P."/>
            <person name="Muralishankar V."/>
            <person name="Muruganantham S."/>
            <person name="Sp S."/>
            <person name="Haryani S."/>
            <person name="Lau K.J.X."/>
            <person name="Naqvi N.I."/>
        </authorList>
    </citation>
    <scope>NUCLEOTIDE SEQUENCE [LARGE SCALE GENOMIC DNA]</scope>
    <source>
        <strain evidence="4">GMP-LS</strain>
    </source>
</reference>
<dbReference type="EMBL" id="JAWHQM010000039">
    <property type="protein sequence ID" value="KAK5634248.1"/>
    <property type="molecule type" value="Genomic_DNA"/>
</dbReference>
<organism evidence="4 5">
    <name type="scientific">Xylaria bambusicola</name>
    <dbReference type="NCBI Taxonomy" id="326684"/>
    <lineage>
        <taxon>Eukaryota</taxon>
        <taxon>Fungi</taxon>
        <taxon>Dikarya</taxon>
        <taxon>Ascomycota</taxon>
        <taxon>Pezizomycotina</taxon>
        <taxon>Sordariomycetes</taxon>
        <taxon>Xylariomycetidae</taxon>
        <taxon>Xylariales</taxon>
        <taxon>Xylariaceae</taxon>
        <taxon>Xylaria</taxon>
    </lineage>
</organism>